<dbReference type="NCBIfam" id="TIGR04183">
    <property type="entry name" value="Por_Secre_tail"/>
    <property type="match status" value="1"/>
</dbReference>
<evidence type="ECO:0000313" key="3">
    <source>
        <dbReference type="Proteomes" id="UP000184233"/>
    </source>
</evidence>
<accession>A0A1M3KXC3</accession>
<evidence type="ECO:0000313" key="2">
    <source>
        <dbReference type="EMBL" id="OJX56879.1"/>
    </source>
</evidence>
<dbReference type="STRING" id="1895771.BGO89_10150"/>
<dbReference type="AlphaFoldDB" id="A0A1M3KXC3"/>
<dbReference type="Proteomes" id="UP000184233">
    <property type="component" value="Unassembled WGS sequence"/>
</dbReference>
<dbReference type="EMBL" id="MKVH01000024">
    <property type="protein sequence ID" value="OJX56879.1"/>
    <property type="molecule type" value="Genomic_DNA"/>
</dbReference>
<reference evidence="2 3" key="1">
    <citation type="submission" date="2016-09" db="EMBL/GenBank/DDBJ databases">
        <title>Genome-resolved meta-omics ties microbial dynamics to process performance in biotechnology for thiocyanate degradation.</title>
        <authorList>
            <person name="Kantor R.S."/>
            <person name="Huddy R.J."/>
            <person name="Iyer R."/>
            <person name="Thomas B.C."/>
            <person name="Brown C.T."/>
            <person name="Anantharaman K."/>
            <person name="Tringe S."/>
            <person name="Hettich R.L."/>
            <person name="Harrison S.T."/>
            <person name="Banfield J.F."/>
        </authorList>
    </citation>
    <scope>NUCLEOTIDE SEQUENCE [LARGE SCALE GENOMIC DNA]</scope>
    <source>
        <strain evidence="2">59-99</strain>
    </source>
</reference>
<name>A0A1M3KXC3_9BACT</name>
<comment type="caution">
    <text evidence="2">The sequence shown here is derived from an EMBL/GenBank/DDBJ whole genome shotgun (WGS) entry which is preliminary data.</text>
</comment>
<sequence length="104" mass="10828">MSDCSGLLATSVDEGSDGHGASGASRIVPMPSRDAARLFSTAMTEGKVTIVLYDVTGATLGTTVAGAGELAYGVDLPFRPSTGTYYIHLTDGMRSITLPWVVMR</sequence>
<evidence type="ECO:0008006" key="4">
    <source>
        <dbReference type="Google" id="ProtNLM"/>
    </source>
</evidence>
<dbReference type="InterPro" id="IPR026444">
    <property type="entry name" value="Secre_tail"/>
</dbReference>
<feature type="region of interest" description="Disordered" evidence="1">
    <location>
        <begin position="1"/>
        <end position="26"/>
    </location>
</feature>
<organism evidence="2 3">
    <name type="scientific">Candidatus Kapaibacterium thiocyanatum</name>
    <dbReference type="NCBI Taxonomy" id="1895771"/>
    <lineage>
        <taxon>Bacteria</taxon>
        <taxon>Pseudomonadati</taxon>
        <taxon>Candidatus Kapaibacteriota</taxon>
        <taxon>Candidatus Kapaibacteriia</taxon>
        <taxon>Candidatus Kapaibacteriales</taxon>
        <taxon>Candidatus Kapaibacteriaceae</taxon>
        <taxon>Candidatus Kapaibacterium</taxon>
    </lineage>
</organism>
<proteinExistence type="predicted"/>
<evidence type="ECO:0000256" key="1">
    <source>
        <dbReference type="SAM" id="MobiDB-lite"/>
    </source>
</evidence>
<gene>
    <name evidence="2" type="ORF">BGO89_10150</name>
</gene>
<protein>
    <recommendedName>
        <fullName evidence="4">Secretion system C-terminal sorting domain-containing protein</fullName>
    </recommendedName>
</protein>